<protein>
    <submittedName>
        <fullName evidence="1">Uncharacterized protein</fullName>
    </submittedName>
</protein>
<evidence type="ECO:0000313" key="1">
    <source>
        <dbReference type="EMBL" id="KAL0100106.1"/>
    </source>
</evidence>
<comment type="caution">
    <text evidence="1">The sequence shown here is derived from an EMBL/GenBank/DDBJ whole genome shotgun (WGS) entry which is preliminary data.</text>
</comment>
<dbReference type="AlphaFoldDB" id="A0AAW2ECT0"/>
<proteinExistence type="predicted"/>
<keyword evidence="2" id="KW-1185">Reference proteome</keyword>
<dbReference type="EMBL" id="JADYXP020000026">
    <property type="protein sequence ID" value="KAL0100106.1"/>
    <property type="molecule type" value="Genomic_DNA"/>
</dbReference>
<gene>
    <name evidence="1" type="ORF">PUN28_019516</name>
</gene>
<sequence>MKATNVSKPATLHHSIIMFPNVTKHAKRNLLKNSTRVVFSSLLNFVSLTKFLLSHDTPICIL</sequence>
<accession>A0AAW2ECT0</accession>
<dbReference type="Proteomes" id="UP001430953">
    <property type="component" value="Unassembled WGS sequence"/>
</dbReference>
<name>A0AAW2ECT0_9HYME</name>
<evidence type="ECO:0000313" key="2">
    <source>
        <dbReference type="Proteomes" id="UP001430953"/>
    </source>
</evidence>
<reference evidence="1 2" key="1">
    <citation type="submission" date="2023-03" db="EMBL/GenBank/DDBJ databases">
        <title>High recombination rates correlate with genetic variation in Cardiocondyla obscurior ants.</title>
        <authorList>
            <person name="Errbii M."/>
        </authorList>
    </citation>
    <scope>NUCLEOTIDE SEQUENCE [LARGE SCALE GENOMIC DNA]</scope>
    <source>
        <strain evidence="1">Alpha-2009</strain>
        <tissue evidence="1">Whole body</tissue>
    </source>
</reference>
<organism evidence="1 2">
    <name type="scientific">Cardiocondyla obscurior</name>
    <dbReference type="NCBI Taxonomy" id="286306"/>
    <lineage>
        <taxon>Eukaryota</taxon>
        <taxon>Metazoa</taxon>
        <taxon>Ecdysozoa</taxon>
        <taxon>Arthropoda</taxon>
        <taxon>Hexapoda</taxon>
        <taxon>Insecta</taxon>
        <taxon>Pterygota</taxon>
        <taxon>Neoptera</taxon>
        <taxon>Endopterygota</taxon>
        <taxon>Hymenoptera</taxon>
        <taxon>Apocrita</taxon>
        <taxon>Aculeata</taxon>
        <taxon>Formicoidea</taxon>
        <taxon>Formicidae</taxon>
        <taxon>Myrmicinae</taxon>
        <taxon>Cardiocondyla</taxon>
    </lineage>
</organism>